<dbReference type="EMBL" id="PHHC01000080">
    <property type="protein sequence ID" value="PPE03884.1"/>
    <property type="molecule type" value="Genomic_DNA"/>
</dbReference>
<proteinExistence type="predicted"/>
<evidence type="ECO:0000313" key="2">
    <source>
        <dbReference type="Proteomes" id="UP000239425"/>
    </source>
</evidence>
<comment type="caution">
    <text evidence="1">The sequence shown here is derived from an EMBL/GenBank/DDBJ whole genome shotgun (WGS) entry which is preliminary data.</text>
</comment>
<protein>
    <submittedName>
        <fullName evidence="1">Uncharacterized protein</fullName>
    </submittedName>
</protein>
<gene>
    <name evidence="1" type="ORF">HCUR_00664</name>
</gene>
<organism evidence="1 2">
    <name type="scientific">Holospora curviuscula</name>
    <dbReference type="NCBI Taxonomy" id="1082868"/>
    <lineage>
        <taxon>Bacteria</taxon>
        <taxon>Pseudomonadati</taxon>
        <taxon>Pseudomonadota</taxon>
        <taxon>Alphaproteobacteria</taxon>
        <taxon>Holosporales</taxon>
        <taxon>Holosporaceae</taxon>
        <taxon>Holospora</taxon>
    </lineage>
</organism>
<reference evidence="1 2" key="1">
    <citation type="submission" date="2017-11" db="EMBL/GenBank/DDBJ databases">
        <title>Comparative genomic analysis of Holospora spp., intranuclear symbionts of paramecia.</title>
        <authorList>
            <person name="Garushyants S.K."/>
            <person name="Beliavskaya A."/>
            <person name="Malko D.B."/>
            <person name="Logacheva M.D."/>
            <person name="Rautian M.S."/>
            <person name="Gelfand M.S."/>
        </authorList>
    </citation>
    <scope>NUCLEOTIDE SEQUENCE [LARGE SCALE GENOMIC DNA]</scope>
    <source>
        <strain evidence="2">02AZ16</strain>
    </source>
</reference>
<dbReference type="AlphaFoldDB" id="A0A2S5R990"/>
<sequence>MLTFPFLTSISSLFKSAWVHALDIEDSYGKTFVFSPLHSEDISEFFLCFSLLKRPNSLRTSLQKKPFRDINYAIPYPPSTLGRELRLRLFSLIDPFFYDFPRLVF</sequence>
<accession>A0A2S5R990</accession>
<dbReference type="Proteomes" id="UP000239425">
    <property type="component" value="Unassembled WGS sequence"/>
</dbReference>
<evidence type="ECO:0000313" key="1">
    <source>
        <dbReference type="EMBL" id="PPE03884.1"/>
    </source>
</evidence>
<keyword evidence="2" id="KW-1185">Reference proteome</keyword>
<name>A0A2S5R990_9PROT</name>